<evidence type="ECO:0000313" key="3">
    <source>
        <dbReference type="Proteomes" id="UP000655044"/>
    </source>
</evidence>
<feature type="transmembrane region" description="Helical" evidence="1">
    <location>
        <begin position="272"/>
        <end position="292"/>
    </location>
</feature>
<proteinExistence type="predicted"/>
<keyword evidence="3" id="KW-1185">Reference proteome</keyword>
<comment type="caution">
    <text evidence="2">The sequence shown here is derived from an EMBL/GenBank/DDBJ whole genome shotgun (WGS) entry which is preliminary data.</text>
</comment>
<dbReference type="EMBL" id="BOOI01000060">
    <property type="protein sequence ID" value="GIH87447.1"/>
    <property type="molecule type" value="Genomic_DNA"/>
</dbReference>
<evidence type="ECO:0000313" key="2">
    <source>
        <dbReference type="EMBL" id="GIH87447.1"/>
    </source>
</evidence>
<dbReference type="PANTHER" id="PTHR20992">
    <property type="entry name" value="AT15442P-RELATED"/>
    <property type="match status" value="1"/>
</dbReference>
<feature type="transmembrane region" description="Helical" evidence="1">
    <location>
        <begin position="136"/>
        <end position="158"/>
    </location>
</feature>
<keyword evidence="1" id="KW-0812">Transmembrane</keyword>
<feature type="transmembrane region" description="Helical" evidence="1">
    <location>
        <begin position="215"/>
        <end position="232"/>
    </location>
</feature>
<feature type="transmembrane region" description="Helical" evidence="1">
    <location>
        <begin position="170"/>
        <end position="195"/>
    </location>
</feature>
<reference evidence="2" key="1">
    <citation type="submission" date="2021-01" db="EMBL/GenBank/DDBJ databases">
        <title>Whole genome shotgun sequence of Planobispora rosea NBRC 15558.</title>
        <authorList>
            <person name="Komaki H."/>
            <person name="Tamura T."/>
        </authorList>
    </citation>
    <scope>NUCLEOTIDE SEQUENCE</scope>
    <source>
        <strain evidence="2">NBRC 15558</strain>
    </source>
</reference>
<organism evidence="2 3">
    <name type="scientific">Planobispora rosea</name>
    <dbReference type="NCBI Taxonomy" id="35762"/>
    <lineage>
        <taxon>Bacteria</taxon>
        <taxon>Bacillati</taxon>
        <taxon>Actinomycetota</taxon>
        <taxon>Actinomycetes</taxon>
        <taxon>Streptosporangiales</taxon>
        <taxon>Streptosporangiaceae</taxon>
        <taxon>Planobispora</taxon>
    </lineage>
</organism>
<dbReference type="InterPro" id="IPR005240">
    <property type="entry name" value="DUF389"/>
</dbReference>
<feature type="transmembrane region" description="Helical" evidence="1">
    <location>
        <begin position="109"/>
        <end position="130"/>
    </location>
</feature>
<dbReference type="Pfam" id="PF04087">
    <property type="entry name" value="DUF389"/>
    <property type="match status" value="1"/>
</dbReference>
<sequence length="306" mass="31896">MIVPAERTGEVSSMLTDCVAVTNIVVLPGAAHRPAGDVVFCDVAREAASELLERLQELGLDQDGSIAVENVDVSLSETAAAAQEAAPGYGDDAVVWEEIAQRASDDARLTWVFLAFIVIATQIAGIGVLLDSPILIVGAMVLGPEFGPVAAVCFGLLRRDLSLVGAAVRTLAAGFALAIVITFAAATVSRWWGWIDPSWLDAVDRELEFIVKPDKWSFIVALLAGAAGVLSITGGKSSALVGVFISVTTIPAAGSVAVAVALTRWDEVTGSLAQLAVNLAGMVLAGLATLLIQRVAWRNRELGVRP</sequence>
<dbReference type="RefSeq" id="WP_229803674.1">
    <property type="nucleotide sequence ID" value="NZ_BMQP01000040.1"/>
</dbReference>
<protein>
    <submittedName>
        <fullName evidence="2">Membrane protein</fullName>
    </submittedName>
</protein>
<keyword evidence="1" id="KW-0472">Membrane</keyword>
<dbReference type="PANTHER" id="PTHR20992:SF9">
    <property type="entry name" value="AT15442P-RELATED"/>
    <property type="match status" value="1"/>
</dbReference>
<feature type="transmembrane region" description="Helical" evidence="1">
    <location>
        <begin position="239"/>
        <end position="260"/>
    </location>
</feature>
<dbReference type="AlphaFoldDB" id="A0A8J3S7K6"/>
<keyword evidence="1" id="KW-1133">Transmembrane helix</keyword>
<accession>A0A8J3S7K6</accession>
<evidence type="ECO:0000256" key="1">
    <source>
        <dbReference type="SAM" id="Phobius"/>
    </source>
</evidence>
<gene>
    <name evidence="2" type="ORF">Pro02_58550</name>
</gene>
<name>A0A8J3S7K6_PLARO</name>
<dbReference type="Proteomes" id="UP000655044">
    <property type="component" value="Unassembled WGS sequence"/>
</dbReference>